<evidence type="ECO:0000256" key="3">
    <source>
        <dbReference type="ARBA" id="ARBA00023163"/>
    </source>
</evidence>
<evidence type="ECO:0000259" key="4">
    <source>
        <dbReference type="PROSITE" id="PS01124"/>
    </source>
</evidence>
<feature type="domain" description="HTH araC/xylS-type" evidence="4">
    <location>
        <begin position="143"/>
        <end position="241"/>
    </location>
</feature>
<dbReference type="GO" id="GO:0003700">
    <property type="term" value="F:DNA-binding transcription factor activity"/>
    <property type="evidence" value="ECO:0007669"/>
    <property type="project" value="InterPro"/>
</dbReference>
<dbReference type="GO" id="GO:0043565">
    <property type="term" value="F:sequence-specific DNA binding"/>
    <property type="evidence" value="ECO:0007669"/>
    <property type="project" value="InterPro"/>
</dbReference>
<dbReference type="PROSITE" id="PS00041">
    <property type="entry name" value="HTH_ARAC_FAMILY_1"/>
    <property type="match status" value="1"/>
</dbReference>
<dbReference type="Gene3D" id="2.60.120.280">
    <property type="entry name" value="Regulatory protein AraC"/>
    <property type="match status" value="1"/>
</dbReference>
<keyword evidence="1" id="KW-0805">Transcription regulation</keyword>
<dbReference type="Pfam" id="PF12833">
    <property type="entry name" value="HTH_18"/>
    <property type="match status" value="1"/>
</dbReference>
<evidence type="ECO:0000313" key="5">
    <source>
        <dbReference type="EMBL" id="QCT03636.1"/>
    </source>
</evidence>
<evidence type="ECO:0000256" key="1">
    <source>
        <dbReference type="ARBA" id="ARBA00023015"/>
    </source>
</evidence>
<organism evidence="5 6">
    <name type="scientific">Paenibacillus algicola</name>
    <dbReference type="NCBI Taxonomy" id="2565926"/>
    <lineage>
        <taxon>Bacteria</taxon>
        <taxon>Bacillati</taxon>
        <taxon>Bacillota</taxon>
        <taxon>Bacilli</taxon>
        <taxon>Bacillales</taxon>
        <taxon>Paenibacillaceae</taxon>
        <taxon>Paenibacillus</taxon>
    </lineage>
</organism>
<dbReference type="Pfam" id="PF02311">
    <property type="entry name" value="AraC_binding"/>
    <property type="match status" value="1"/>
</dbReference>
<protein>
    <submittedName>
        <fullName evidence="5">Transcriptional regulator</fullName>
    </submittedName>
</protein>
<dbReference type="PANTHER" id="PTHR43280:SF28">
    <property type="entry name" value="HTH-TYPE TRANSCRIPTIONAL ACTIVATOR RHAS"/>
    <property type="match status" value="1"/>
</dbReference>
<dbReference type="InterPro" id="IPR003313">
    <property type="entry name" value="AraC-bd"/>
</dbReference>
<dbReference type="InterPro" id="IPR018060">
    <property type="entry name" value="HTH_AraC"/>
</dbReference>
<sequence>MSRLTFNKLYYIQNGTGHITVDGASYYPKRGDLVFVPEGCEHSYSLLDAEPYTKYWCHFTANVASQPLSSLLSFPQILTVSDSQSVQLEGLFQRLIEAYEATDDPWSPLAVQASLLELLYFYFQSVEPSQLCIQMPETTNDMSMLLDHINGHLRERITLGELARVVNVHPHYLVRLFKAQFGFSPIQYVNLQRVNMAKALLSSTKVSIKSIADQAGFESPDYFTQVFKKHTGLSPTEYRNS</sequence>
<dbReference type="AlphaFoldDB" id="A0A4P8XLK2"/>
<dbReference type="SMART" id="SM00342">
    <property type="entry name" value="HTH_ARAC"/>
    <property type="match status" value="1"/>
</dbReference>
<dbReference type="PROSITE" id="PS01124">
    <property type="entry name" value="HTH_ARAC_FAMILY_2"/>
    <property type="match status" value="1"/>
</dbReference>
<keyword evidence="2" id="KW-0238">DNA-binding</keyword>
<dbReference type="Gene3D" id="1.10.10.60">
    <property type="entry name" value="Homeodomain-like"/>
    <property type="match status" value="2"/>
</dbReference>
<dbReference type="OrthoDB" id="9780667at2"/>
<dbReference type="KEGG" id="palo:E6C60_2925"/>
<name>A0A4P8XLK2_9BACL</name>
<dbReference type="InterPro" id="IPR020449">
    <property type="entry name" value="Tscrpt_reg_AraC-type_HTH"/>
</dbReference>
<dbReference type="PANTHER" id="PTHR43280">
    <property type="entry name" value="ARAC-FAMILY TRANSCRIPTIONAL REGULATOR"/>
    <property type="match status" value="1"/>
</dbReference>
<evidence type="ECO:0000256" key="2">
    <source>
        <dbReference type="ARBA" id="ARBA00023125"/>
    </source>
</evidence>
<dbReference type="Proteomes" id="UP000300879">
    <property type="component" value="Chromosome"/>
</dbReference>
<dbReference type="PRINTS" id="PR00032">
    <property type="entry name" value="HTHARAC"/>
</dbReference>
<evidence type="ECO:0000313" key="6">
    <source>
        <dbReference type="Proteomes" id="UP000300879"/>
    </source>
</evidence>
<dbReference type="EMBL" id="CP040396">
    <property type="protein sequence ID" value="QCT03636.1"/>
    <property type="molecule type" value="Genomic_DNA"/>
</dbReference>
<dbReference type="SUPFAM" id="SSF51215">
    <property type="entry name" value="Regulatory protein AraC"/>
    <property type="match status" value="1"/>
</dbReference>
<dbReference type="SUPFAM" id="SSF46689">
    <property type="entry name" value="Homeodomain-like"/>
    <property type="match status" value="2"/>
</dbReference>
<accession>A0A4P8XLK2</accession>
<proteinExistence type="predicted"/>
<reference evidence="5 6" key="1">
    <citation type="submission" date="2019-05" db="EMBL/GenBank/DDBJ databases">
        <authorList>
            <person name="Chen C."/>
        </authorList>
    </citation>
    <scope>NUCLEOTIDE SEQUENCE [LARGE SCALE GENOMIC DNA]</scope>
    <source>
        <strain evidence="5 6">HB172198</strain>
    </source>
</reference>
<keyword evidence="3" id="KW-0804">Transcription</keyword>
<dbReference type="InterPro" id="IPR009057">
    <property type="entry name" value="Homeodomain-like_sf"/>
</dbReference>
<dbReference type="InterPro" id="IPR037923">
    <property type="entry name" value="HTH-like"/>
</dbReference>
<gene>
    <name evidence="5" type="ORF">E6C60_2925</name>
</gene>
<dbReference type="InterPro" id="IPR018062">
    <property type="entry name" value="HTH_AraC-typ_CS"/>
</dbReference>
<keyword evidence="6" id="KW-1185">Reference proteome</keyword>